<evidence type="ECO:0000256" key="1">
    <source>
        <dbReference type="SAM" id="MobiDB-lite"/>
    </source>
</evidence>
<keyword evidence="3" id="KW-1185">Reference proteome</keyword>
<sequence>MAGMERPEWNGRNGMARMEWPKWNGQNGMAEMEGPEWNGRNGMAGMEGSGMEVSKWLIPFEVAEMVDHLRNGRNG</sequence>
<dbReference type="Proteomes" id="UP000322873">
    <property type="component" value="Unassembled WGS sequence"/>
</dbReference>
<evidence type="ECO:0000313" key="2">
    <source>
        <dbReference type="EMBL" id="KAA8574266.1"/>
    </source>
</evidence>
<dbReference type="AlphaFoldDB" id="A0A5M9K2A9"/>
<feature type="region of interest" description="Disordered" evidence="1">
    <location>
        <begin position="1"/>
        <end position="45"/>
    </location>
</feature>
<reference evidence="2 3" key="1">
    <citation type="submission" date="2019-06" db="EMBL/GenBank/DDBJ databases">
        <title>Genome Sequence of the Brown Rot Fungal Pathogen Monilinia fructicola.</title>
        <authorList>
            <person name="De Miccolis Angelini R.M."/>
            <person name="Landi L."/>
            <person name="Abate D."/>
            <person name="Pollastro S."/>
            <person name="Romanazzi G."/>
            <person name="Faretra F."/>
        </authorList>
    </citation>
    <scope>NUCLEOTIDE SEQUENCE [LARGE SCALE GENOMIC DNA]</scope>
    <source>
        <strain evidence="2 3">Mfrc123</strain>
    </source>
</reference>
<evidence type="ECO:0000313" key="3">
    <source>
        <dbReference type="Proteomes" id="UP000322873"/>
    </source>
</evidence>
<gene>
    <name evidence="2" type="ORF">EYC84_005764</name>
</gene>
<comment type="caution">
    <text evidence="2">The sequence shown here is derived from an EMBL/GenBank/DDBJ whole genome shotgun (WGS) entry which is preliminary data.</text>
</comment>
<organism evidence="2 3">
    <name type="scientific">Monilinia fructicola</name>
    <name type="common">Brown rot fungus</name>
    <name type="synonym">Ciboria fructicola</name>
    <dbReference type="NCBI Taxonomy" id="38448"/>
    <lineage>
        <taxon>Eukaryota</taxon>
        <taxon>Fungi</taxon>
        <taxon>Dikarya</taxon>
        <taxon>Ascomycota</taxon>
        <taxon>Pezizomycotina</taxon>
        <taxon>Leotiomycetes</taxon>
        <taxon>Helotiales</taxon>
        <taxon>Sclerotiniaceae</taxon>
        <taxon>Monilinia</taxon>
    </lineage>
</organism>
<dbReference type="EMBL" id="VICG01000003">
    <property type="protein sequence ID" value="KAA8574266.1"/>
    <property type="molecule type" value="Genomic_DNA"/>
</dbReference>
<accession>A0A5M9K2A9</accession>
<proteinExistence type="predicted"/>
<protein>
    <submittedName>
        <fullName evidence="2">Uncharacterized protein</fullName>
    </submittedName>
</protein>
<name>A0A5M9K2A9_MONFR</name>